<comment type="caution">
    <text evidence="2">The sequence shown here is derived from an EMBL/GenBank/DDBJ whole genome shotgun (WGS) entry which is preliminary data.</text>
</comment>
<dbReference type="InterPro" id="IPR006869">
    <property type="entry name" value="DUF547"/>
</dbReference>
<dbReference type="EMBL" id="AFXZ01000029">
    <property type="protein sequence ID" value="EGV43402.2"/>
    <property type="molecule type" value="Genomic_DNA"/>
</dbReference>
<keyword evidence="3" id="KW-1185">Reference proteome</keyword>
<dbReference type="Pfam" id="PF04784">
    <property type="entry name" value="DUF547"/>
    <property type="match status" value="1"/>
</dbReference>
<organism evidence="2 3">
    <name type="scientific">Bizionia argentinensis JUB59</name>
    <dbReference type="NCBI Taxonomy" id="1046627"/>
    <lineage>
        <taxon>Bacteria</taxon>
        <taxon>Pseudomonadati</taxon>
        <taxon>Bacteroidota</taxon>
        <taxon>Flavobacteriia</taxon>
        <taxon>Flavobacteriales</taxon>
        <taxon>Flavobacteriaceae</taxon>
        <taxon>Bizionia</taxon>
    </lineage>
</organism>
<dbReference type="Proteomes" id="UP000003730">
    <property type="component" value="Unassembled WGS sequence"/>
</dbReference>
<dbReference type="PATRIC" id="fig|1046627.3.peg.1674"/>
<sequence>MSISAISQNIDHSDWTNFLKKHVSKEGAVNYISIKANDVELNNYLNQFIKISPKDSWSNNEILAYWINAYNAFTVKLIIDNYPLKSIKDIKNPWDQEFIPINGKYISLNYIEHEILRNMNEPRIHFAIVCASTSCPKLQNEAFVSEKLDQQLTATTKEFLNDASKNNIEKDKLELSKIFKWFSKDFKQNSSLIDFLNSYSEITIQSDAKTKYMDYSWELND</sequence>
<accession>G2EDS7</accession>
<dbReference type="PANTHER" id="PTHR46361">
    <property type="entry name" value="ELECTRON CARRIER/ PROTEIN DISULFIDE OXIDOREDUCTASE"/>
    <property type="match status" value="1"/>
</dbReference>
<gene>
    <name evidence="2" type="ORF">BZARG_1743</name>
</gene>
<dbReference type="PANTHER" id="PTHR46361:SF3">
    <property type="entry name" value="ELECTRON CARRIER_ PROTEIN DISULFIDE OXIDOREDUCTASE"/>
    <property type="match status" value="1"/>
</dbReference>
<reference evidence="2 3" key="1">
    <citation type="journal article" date="2008" name="Int. J. Syst. Evol. Microbiol.">
        <title>Bizionia argentinensis sp. nov., isolated from surface marine water in Antarctica.</title>
        <authorList>
            <person name="Bercovich A."/>
            <person name="Vazquez S.C."/>
            <person name="Yankilevich P."/>
            <person name="Coria S.H."/>
            <person name="Foti M."/>
            <person name="Hernandez E."/>
            <person name="Vidal A."/>
            <person name="Ruberto L."/>
            <person name="Melo C."/>
            <person name="Marenssi S."/>
            <person name="Criscuolo M."/>
            <person name="Memoli M."/>
            <person name="Arguelles M."/>
            <person name="Mac Cormack W.P."/>
        </authorList>
    </citation>
    <scope>NUCLEOTIDE SEQUENCE [LARGE SCALE GENOMIC DNA]</scope>
    <source>
        <strain evidence="2 3">JUB59</strain>
    </source>
</reference>
<name>G2EDS7_9FLAO</name>
<evidence type="ECO:0000259" key="1">
    <source>
        <dbReference type="Pfam" id="PF04784"/>
    </source>
</evidence>
<dbReference type="AlphaFoldDB" id="G2EDS7"/>
<proteinExistence type="predicted"/>
<evidence type="ECO:0000313" key="2">
    <source>
        <dbReference type="EMBL" id="EGV43402.2"/>
    </source>
</evidence>
<evidence type="ECO:0000313" key="3">
    <source>
        <dbReference type="Proteomes" id="UP000003730"/>
    </source>
</evidence>
<protein>
    <submittedName>
        <fullName evidence="2">DUF547 domain-containing protein</fullName>
    </submittedName>
</protein>
<dbReference type="OrthoDB" id="526867at2"/>
<dbReference type="eggNOG" id="COG0398">
    <property type="taxonomic scope" value="Bacteria"/>
</dbReference>
<dbReference type="STRING" id="1046627.BZARG_1743"/>
<feature type="domain" description="DUF547" evidence="1">
    <location>
        <begin position="55"/>
        <end position="160"/>
    </location>
</feature>